<evidence type="ECO:0000256" key="10">
    <source>
        <dbReference type="ARBA" id="ARBA00023002"/>
    </source>
</evidence>
<evidence type="ECO:0000256" key="12">
    <source>
        <dbReference type="ARBA" id="ARBA00023008"/>
    </source>
</evidence>
<dbReference type="Pfam" id="PF07731">
    <property type="entry name" value="Cu-oxidase_2"/>
    <property type="match status" value="1"/>
</dbReference>
<dbReference type="InterPro" id="IPR008972">
    <property type="entry name" value="Cupredoxin"/>
</dbReference>
<feature type="domain" description="Plastocyanin-like" evidence="21">
    <location>
        <begin position="31"/>
        <end position="146"/>
    </location>
</feature>
<dbReference type="EMBL" id="CP051139">
    <property type="protein sequence ID" value="QIW96265.1"/>
    <property type="molecule type" value="Genomic_DNA"/>
</dbReference>
<evidence type="ECO:0000259" key="19">
    <source>
        <dbReference type="Pfam" id="PF00394"/>
    </source>
</evidence>
<dbReference type="Pfam" id="PF00394">
    <property type="entry name" value="Cu-oxidase"/>
    <property type="match status" value="1"/>
</dbReference>
<dbReference type="InterPro" id="IPR002355">
    <property type="entry name" value="Cu_oxidase_Cu_BS"/>
</dbReference>
<keyword evidence="5 17" id="KW-0812">Transmembrane</keyword>
<comment type="similarity">
    <text evidence="1">Belongs to the multicopper oxidase family.</text>
</comment>
<dbReference type="Pfam" id="PF07732">
    <property type="entry name" value="Cu-oxidase_3"/>
    <property type="match status" value="1"/>
</dbReference>
<evidence type="ECO:0000256" key="8">
    <source>
        <dbReference type="ARBA" id="ARBA00022737"/>
    </source>
</evidence>
<dbReference type="OrthoDB" id="2121828at2759"/>
<evidence type="ECO:0000256" key="18">
    <source>
        <dbReference type="SAM" id="SignalP"/>
    </source>
</evidence>
<keyword evidence="23" id="KW-1185">Reference proteome</keyword>
<dbReference type="InterPro" id="IPR044130">
    <property type="entry name" value="CuRO_2_Fet3-like"/>
</dbReference>
<dbReference type="FunFam" id="2.60.40.420:FF:000024">
    <property type="entry name" value="FET5p Multicopper oxidase"/>
    <property type="match status" value="1"/>
</dbReference>
<accession>A0A6H0XNJ4</accession>
<keyword evidence="14 17" id="KW-0472">Membrane</keyword>
<dbReference type="CDD" id="cd13899">
    <property type="entry name" value="CuRO_3_Fet3p"/>
    <property type="match status" value="1"/>
</dbReference>
<keyword evidence="9 17" id="KW-1133">Transmembrane helix</keyword>
<feature type="domain" description="Plastocyanin-like" evidence="19">
    <location>
        <begin position="156"/>
        <end position="301"/>
    </location>
</feature>
<feature type="transmembrane region" description="Helical" evidence="17">
    <location>
        <begin position="551"/>
        <end position="571"/>
    </location>
</feature>
<evidence type="ECO:0000256" key="5">
    <source>
        <dbReference type="ARBA" id="ARBA00022692"/>
    </source>
</evidence>
<keyword evidence="10" id="KW-0560">Oxidoreductase</keyword>
<keyword evidence="8" id="KW-0677">Repeat</keyword>
<proteinExistence type="inferred from homology"/>
<keyword evidence="15" id="KW-0325">Glycoprotein</keyword>
<evidence type="ECO:0000256" key="1">
    <source>
        <dbReference type="ARBA" id="ARBA00010609"/>
    </source>
</evidence>
<dbReference type="PANTHER" id="PTHR11709:SF361">
    <property type="entry name" value="IRON TRANSPORT MULTICOPPER OXIDASE FET3"/>
    <property type="match status" value="1"/>
</dbReference>
<dbReference type="InterPro" id="IPR011707">
    <property type="entry name" value="Cu-oxidase-like_N"/>
</dbReference>
<dbReference type="CDD" id="cd13851">
    <property type="entry name" value="CuRO_1_Fet3p"/>
    <property type="match status" value="1"/>
</dbReference>
<evidence type="ECO:0000256" key="4">
    <source>
        <dbReference type="ARBA" id="ARBA00022496"/>
    </source>
</evidence>
<keyword evidence="4" id="KW-0410">Iron transport</keyword>
<feature type="signal peptide" evidence="18">
    <location>
        <begin position="1"/>
        <end position="22"/>
    </location>
</feature>
<evidence type="ECO:0000256" key="9">
    <source>
        <dbReference type="ARBA" id="ARBA00022989"/>
    </source>
</evidence>
<feature type="chain" id="PRO_5026112800" evidence="18">
    <location>
        <begin position="23"/>
        <end position="596"/>
    </location>
</feature>
<dbReference type="FunFam" id="2.60.40.420:FF:000025">
    <property type="entry name" value="FET5p Multicopper oxidase"/>
    <property type="match status" value="1"/>
</dbReference>
<keyword evidence="11" id="KW-0408">Iron</keyword>
<dbReference type="Proteomes" id="UP000503462">
    <property type="component" value="Chromosome 1"/>
</dbReference>
<evidence type="ECO:0000256" key="16">
    <source>
        <dbReference type="ARBA" id="ARBA00037814"/>
    </source>
</evidence>
<organism evidence="22 23">
    <name type="scientific">Peltaster fructicola</name>
    <dbReference type="NCBI Taxonomy" id="286661"/>
    <lineage>
        <taxon>Eukaryota</taxon>
        <taxon>Fungi</taxon>
        <taxon>Dikarya</taxon>
        <taxon>Ascomycota</taxon>
        <taxon>Pezizomycotina</taxon>
        <taxon>Dothideomycetes</taxon>
        <taxon>Dothideomycetes incertae sedis</taxon>
        <taxon>Peltaster</taxon>
    </lineage>
</organism>
<evidence type="ECO:0000259" key="20">
    <source>
        <dbReference type="Pfam" id="PF07731"/>
    </source>
</evidence>
<dbReference type="GO" id="GO:0004322">
    <property type="term" value="F:ferroxidase activity"/>
    <property type="evidence" value="ECO:0007669"/>
    <property type="project" value="TreeGrafter"/>
</dbReference>
<evidence type="ECO:0000256" key="6">
    <source>
        <dbReference type="ARBA" id="ARBA00022723"/>
    </source>
</evidence>
<keyword evidence="2" id="KW-0813">Transport</keyword>
<dbReference type="GO" id="GO:0033573">
    <property type="term" value="C:high-affinity iron permease complex"/>
    <property type="evidence" value="ECO:0007669"/>
    <property type="project" value="TreeGrafter"/>
</dbReference>
<dbReference type="InterPro" id="IPR033138">
    <property type="entry name" value="Cu_oxidase_CS"/>
</dbReference>
<dbReference type="GO" id="GO:0033215">
    <property type="term" value="P:reductive iron assimilation"/>
    <property type="evidence" value="ECO:0007669"/>
    <property type="project" value="TreeGrafter"/>
</dbReference>
<reference evidence="22 23" key="1">
    <citation type="journal article" date="2016" name="Sci. Rep.">
        <title>Peltaster fructicola genome reveals evolution from an invasive phytopathogen to an ectophytic parasite.</title>
        <authorList>
            <person name="Xu C."/>
            <person name="Chen H."/>
            <person name="Gleason M.L."/>
            <person name="Xu J.R."/>
            <person name="Liu H."/>
            <person name="Zhang R."/>
            <person name="Sun G."/>
        </authorList>
    </citation>
    <scope>NUCLEOTIDE SEQUENCE [LARGE SCALE GENOMIC DNA]</scope>
    <source>
        <strain evidence="22 23">LNHT1506</strain>
    </source>
</reference>
<evidence type="ECO:0000259" key="21">
    <source>
        <dbReference type="Pfam" id="PF07732"/>
    </source>
</evidence>
<comment type="subcellular location">
    <subcellularLocation>
        <location evidence="16">Cell membrane</location>
        <topology evidence="16">Single-pass type I membrane protein</topology>
        <orientation evidence="16">Extracellular side</orientation>
    </subcellularLocation>
</comment>
<evidence type="ECO:0000256" key="17">
    <source>
        <dbReference type="SAM" id="Phobius"/>
    </source>
</evidence>
<evidence type="ECO:0000256" key="15">
    <source>
        <dbReference type="ARBA" id="ARBA00023180"/>
    </source>
</evidence>
<keyword evidence="6" id="KW-0479">Metal-binding</keyword>
<evidence type="ECO:0000256" key="3">
    <source>
        <dbReference type="ARBA" id="ARBA00022475"/>
    </source>
</evidence>
<evidence type="ECO:0000313" key="23">
    <source>
        <dbReference type="Proteomes" id="UP000503462"/>
    </source>
</evidence>
<dbReference type="InterPro" id="IPR011706">
    <property type="entry name" value="Cu-oxidase_C"/>
</dbReference>
<keyword evidence="3" id="KW-1003">Cell membrane</keyword>
<keyword evidence="12" id="KW-0186">Copper</keyword>
<dbReference type="CDD" id="cd13877">
    <property type="entry name" value="CuRO_2_Fet3p_like"/>
    <property type="match status" value="1"/>
</dbReference>
<evidence type="ECO:0000256" key="14">
    <source>
        <dbReference type="ARBA" id="ARBA00023136"/>
    </source>
</evidence>
<keyword evidence="13" id="KW-0406">Ion transport</keyword>
<protein>
    <submittedName>
        <fullName evidence="22">Uncharacterized protein</fullName>
    </submittedName>
</protein>
<gene>
    <name evidence="22" type="ORF">AMS68_001783</name>
</gene>
<dbReference type="InterPro" id="IPR045087">
    <property type="entry name" value="Cu-oxidase_fam"/>
</dbReference>
<keyword evidence="7 18" id="KW-0732">Signal</keyword>
<dbReference type="InterPro" id="IPR001117">
    <property type="entry name" value="Cu-oxidase_2nd"/>
</dbReference>
<dbReference type="PANTHER" id="PTHR11709">
    <property type="entry name" value="MULTI-COPPER OXIDASE"/>
    <property type="match status" value="1"/>
</dbReference>
<dbReference type="GO" id="GO:0005507">
    <property type="term" value="F:copper ion binding"/>
    <property type="evidence" value="ECO:0007669"/>
    <property type="project" value="InterPro"/>
</dbReference>
<dbReference type="FunFam" id="2.60.40.420:FF:000022">
    <property type="entry name" value="FET5p Multicopper oxidase"/>
    <property type="match status" value="1"/>
</dbReference>
<dbReference type="AlphaFoldDB" id="A0A6H0XNJ4"/>
<dbReference type="Gene3D" id="2.60.40.420">
    <property type="entry name" value="Cupredoxins - blue copper proteins"/>
    <property type="match status" value="3"/>
</dbReference>
<dbReference type="GO" id="GO:0010106">
    <property type="term" value="P:cellular response to iron ion starvation"/>
    <property type="evidence" value="ECO:0007669"/>
    <property type="project" value="TreeGrafter"/>
</dbReference>
<feature type="domain" description="Plastocyanin-like" evidence="20">
    <location>
        <begin position="363"/>
        <end position="493"/>
    </location>
</feature>
<dbReference type="SUPFAM" id="SSF49503">
    <property type="entry name" value="Cupredoxins"/>
    <property type="match status" value="3"/>
</dbReference>
<dbReference type="PROSITE" id="PS00079">
    <property type="entry name" value="MULTICOPPER_OXIDASE1"/>
    <property type="match status" value="1"/>
</dbReference>
<evidence type="ECO:0000256" key="2">
    <source>
        <dbReference type="ARBA" id="ARBA00022448"/>
    </source>
</evidence>
<dbReference type="PROSITE" id="PS00080">
    <property type="entry name" value="MULTICOPPER_OXIDASE2"/>
    <property type="match status" value="1"/>
</dbReference>
<evidence type="ECO:0000256" key="7">
    <source>
        <dbReference type="ARBA" id="ARBA00022729"/>
    </source>
</evidence>
<evidence type="ECO:0000256" key="11">
    <source>
        <dbReference type="ARBA" id="ARBA00023004"/>
    </source>
</evidence>
<name>A0A6H0XNJ4_9PEZI</name>
<sequence>MSYSRFLTVASIIALLGSRVQAATVNYDWNITWVTASPDGFTRPVIGINGQWPVPLVNVTKGDRIVATIHNMLGNQSTGMHFHGMYQNGTNEMDGAVGVTQCGVPPGSSMTYNFTVDQPGTYWYHSHIRGQYSDGIRGQMVVTDPQSPYKGQYDEEIAFTLSDWYHDQMPDLLSQFISVTNPTGAEPVPDNALMNDTQTFNVSVLPNKTYLFRIANVGAFAGQYFWIEGHNMSVIEVDGIYTEPMTTNMIYLTAAQRYSFLVNTTNDTSTNFAMVGSMDTSLFDVVPDALNWNVTGYVVYNDTADLPNPAEVDDFEPLDDFTLVAQDGMALLDQVDYSVELNLKMDDLSDGANYAFFNDITYVMPKVPTLYTALSSGNLSENAGIYGDDTNAFFLEKGQVVEIVLNNNDAGRHPFHLHGHNFQAVYRGAEDEGAFDPTNATYPPVPMRRDTFMVNPGGNFVIRFVADNPGIWFFHCHIEWHLVTGLAATMIEAAPELQKSLTIPADHYQACKDSNTPYTGNAAGNTVNLLDLSGENTSPAPIPAGFTARGIVALVFSCIAAFLGMAVISWYGAAPITRKDVVAARERIEKAGLSAE</sequence>
<evidence type="ECO:0000256" key="13">
    <source>
        <dbReference type="ARBA" id="ARBA00023065"/>
    </source>
</evidence>
<evidence type="ECO:0000313" key="22">
    <source>
        <dbReference type="EMBL" id="QIW96265.1"/>
    </source>
</evidence>